<accession>A0A380LJW5</accession>
<proteinExistence type="predicted"/>
<dbReference type="RefSeq" id="WP_022789007.1">
    <property type="nucleotide sequence ID" value="NZ_UHFX01000003.1"/>
</dbReference>
<dbReference type="AlphaFoldDB" id="A0A380LJW5"/>
<sequence length="112" mass="13187">MSKNQPLQVMMDAIDFDQRNIQTPSKCISFDTIINTEIICHIYQNQDKKMVSLQSYLPVKAAKLQIGLKLIDKDHSEYVFYPSHELVYPFTKEYDQILHLCHILQDKIRNKS</sequence>
<evidence type="ECO:0000313" key="1">
    <source>
        <dbReference type="EMBL" id="SUO03631.1"/>
    </source>
</evidence>
<name>A0A380LJW5_9FIRM</name>
<keyword evidence="2" id="KW-1185">Reference proteome</keyword>
<dbReference type="Proteomes" id="UP000255523">
    <property type="component" value="Unassembled WGS sequence"/>
</dbReference>
<reference evidence="1 2" key="1">
    <citation type="submission" date="2018-06" db="EMBL/GenBank/DDBJ databases">
        <authorList>
            <consortium name="Pathogen Informatics"/>
            <person name="Doyle S."/>
        </authorList>
    </citation>
    <scope>NUCLEOTIDE SEQUENCE [LARGE SCALE GENOMIC DNA]</scope>
    <source>
        <strain evidence="1 2">NCTC11087</strain>
    </source>
</reference>
<dbReference type="GeneID" id="77461483"/>
<protein>
    <submittedName>
        <fullName evidence="1">Uncharacterized protein</fullName>
    </submittedName>
</protein>
<organism evidence="1 2">
    <name type="scientific">Faecalicoccus pleomorphus</name>
    <dbReference type="NCBI Taxonomy" id="1323"/>
    <lineage>
        <taxon>Bacteria</taxon>
        <taxon>Bacillati</taxon>
        <taxon>Bacillota</taxon>
        <taxon>Erysipelotrichia</taxon>
        <taxon>Erysipelotrichales</taxon>
        <taxon>Erysipelotrichaceae</taxon>
        <taxon>Faecalicoccus</taxon>
    </lineage>
</organism>
<dbReference type="EMBL" id="UHFX01000003">
    <property type="protein sequence ID" value="SUO03631.1"/>
    <property type="molecule type" value="Genomic_DNA"/>
</dbReference>
<evidence type="ECO:0000313" key="2">
    <source>
        <dbReference type="Proteomes" id="UP000255523"/>
    </source>
</evidence>
<gene>
    <name evidence="1" type="ORF">NCTC11087_00499</name>
</gene>